<organism evidence="1 2">
    <name type="scientific">Glomus cerebriforme</name>
    <dbReference type="NCBI Taxonomy" id="658196"/>
    <lineage>
        <taxon>Eukaryota</taxon>
        <taxon>Fungi</taxon>
        <taxon>Fungi incertae sedis</taxon>
        <taxon>Mucoromycota</taxon>
        <taxon>Glomeromycotina</taxon>
        <taxon>Glomeromycetes</taxon>
        <taxon>Glomerales</taxon>
        <taxon>Glomeraceae</taxon>
        <taxon>Glomus</taxon>
    </lineage>
</organism>
<protein>
    <submittedName>
        <fullName evidence="1">Uncharacterized protein</fullName>
    </submittedName>
</protein>
<dbReference type="Proteomes" id="UP000265703">
    <property type="component" value="Unassembled WGS sequence"/>
</dbReference>
<keyword evidence="2" id="KW-1185">Reference proteome</keyword>
<dbReference type="EMBL" id="QKYT01000105">
    <property type="protein sequence ID" value="RIA93382.1"/>
    <property type="molecule type" value="Genomic_DNA"/>
</dbReference>
<accession>A0A397T6A3</accession>
<evidence type="ECO:0000313" key="1">
    <source>
        <dbReference type="EMBL" id="RIA93382.1"/>
    </source>
</evidence>
<sequence length="152" mass="17761">MNIPDIHEQKRQCTEPIADAESNPFFFESENNSKIKSSVQERILPRHSTPNHELDSILDNCPAIINDVMKLQLGPLPREESRWILNDLDVSEKWHLFKEKSLALANREGLFVESHTQQILFAFNFFFHLLDYCGTNCNYLNNYIDPYPIFSC</sequence>
<reference evidence="1 2" key="1">
    <citation type="submission" date="2018-06" db="EMBL/GenBank/DDBJ databases">
        <title>Comparative genomics reveals the genomic features of Rhizophagus irregularis, R. cerebriforme, R. diaphanum and Gigaspora rosea, and their symbiotic lifestyle signature.</title>
        <authorList>
            <person name="Morin E."/>
            <person name="San Clemente H."/>
            <person name="Chen E.C.H."/>
            <person name="De La Providencia I."/>
            <person name="Hainaut M."/>
            <person name="Kuo A."/>
            <person name="Kohler A."/>
            <person name="Murat C."/>
            <person name="Tang N."/>
            <person name="Roy S."/>
            <person name="Loubradou J."/>
            <person name="Henrissat B."/>
            <person name="Grigoriev I.V."/>
            <person name="Corradi N."/>
            <person name="Roux C."/>
            <person name="Martin F.M."/>
        </authorList>
    </citation>
    <scope>NUCLEOTIDE SEQUENCE [LARGE SCALE GENOMIC DNA]</scope>
    <source>
        <strain evidence="1 2">DAOM 227022</strain>
    </source>
</reference>
<comment type="caution">
    <text evidence="1">The sequence shown here is derived from an EMBL/GenBank/DDBJ whole genome shotgun (WGS) entry which is preliminary data.</text>
</comment>
<dbReference type="OrthoDB" id="2443901at2759"/>
<name>A0A397T6A3_9GLOM</name>
<gene>
    <name evidence="1" type="ORF">C1645_18254</name>
</gene>
<proteinExistence type="predicted"/>
<evidence type="ECO:0000313" key="2">
    <source>
        <dbReference type="Proteomes" id="UP000265703"/>
    </source>
</evidence>
<dbReference type="AlphaFoldDB" id="A0A397T6A3"/>